<organism evidence="9 10">
    <name type="scientific">Methanococcus vannielii (strain ATCC 35089 / DSM 1224 / JCM 13029 / OCM 148 / SB)</name>
    <dbReference type="NCBI Taxonomy" id="406327"/>
    <lineage>
        <taxon>Archaea</taxon>
        <taxon>Methanobacteriati</taxon>
        <taxon>Methanobacteriota</taxon>
        <taxon>Methanomada group</taxon>
        <taxon>Methanococci</taxon>
        <taxon>Methanococcales</taxon>
        <taxon>Methanococcaceae</taxon>
        <taxon>Methanococcus</taxon>
    </lineage>
</organism>
<dbReference type="GO" id="GO:0046872">
    <property type="term" value="F:metal ion binding"/>
    <property type="evidence" value="ECO:0007669"/>
    <property type="project" value="UniProtKB-KW"/>
</dbReference>
<dbReference type="RefSeq" id="WP_011972619.1">
    <property type="nucleotide sequence ID" value="NC_009634.1"/>
</dbReference>
<protein>
    <submittedName>
        <fullName evidence="9">4Fe-4S ferredoxin iron-sulfur binding domain protein</fullName>
    </submittedName>
</protein>
<dbReference type="GO" id="GO:0051539">
    <property type="term" value="F:4 iron, 4 sulfur cluster binding"/>
    <property type="evidence" value="ECO:0007669"/>
    <property type="project" value="UniProtKB-KW"/>
</dbReference>
<feature type="domain" description="4Fe-4S ferredoxin-type" evidence="8">
    <location>
        <begin position="57"/>
        <end position="86"/>
    </location>
</feature>
<dbReference type="eggNOG" id="arCOG01502">
    <property type="taxonomic scope" value="Archaea"/>
</dbReference>
<dbReference type="SUPFAM" id="SSF54862">
    <property type="entry name" value="4Fe-4S ferredoxins"/>
    <property type="match status" value="1"/>
</dbReference>
<sequence length="140" mass="15293">MKVIPNIGLCVSCGKCERICPLNAIHVFDGIPLRCMHCEDAPCIFACPKDAITKIDDKVVLNPEKCIGCALCIEACPVGAIDMNRCSNTVVKCDGCINLGSELCVDTCPTKALDYYENTLEAKRSELISKLKKISPRKKK</sequence>
<name>A6UQE5_METVS</name>
<feature type="domain" description="4Fe-4S ferredoxin-type" evidence="8">
    <location>
        <begin position="1"/>
        <end position="30"/>
    </location>
</feature>
<gene>
    <name evidence="9" type="ordered locus">Mevan_0811</name>
</gene>
<keyword evidence="7" id="KW-0411">Iron-sulfur</keyword>
<keyword evidence="5" id="KW-0249">Electron transport</keyword>
<evidence type="ECO:0000313" key="10">
    <source>
        <dbReference type="Proteomes" id="UP000001107"/>
    </source>
</evidence>
<proteinExistence type="predicted"/>
<dbReference type="Gene3D" id="3.30.70.20">
    <property type="match status" value="2"/>
</dbReference>
<evidence type="ECO:0000256" key="4">
    <source>
        <dbReference type="ARBA" id="ARBA00022737"/>
    </source>
</evidence>
<dbReference type="InterPro" id="IPR017896">
    <property type="entry name" value="4Fe4S_Fe-S-bd"/>
</dbReference>
<evidence type="ECO:0000313" key="9">
    <source>
        <dbReference type="EMBL" id="ABR54717.1"/>
    </source>
</evidence>
<evidence type="ECO:0000256" key="5">
    <source>
        <dbReference type="ARBA" id="ARBA00022982"/>
    </source>
</evidence>
<evidence type="ECO:0000256" key="6">
    <source>
        <dbReference type="ARBA" id="ARBA00023004"/>
    </source>
</evidence>
<dbReference type="Pfam" id="PF13247">
    <property type="entry name" value="Fer4_11"/>
    <property type="match status" value="1"/>
</dbReference>
<keyword evidence="10" id="KW-1185">Reference proteome</keyword>
<accession>A6UQE5</accession>
<evidence type="ECO:0000256" key="2">
    <source>
        <dbReference type="ARBA" id="ARBA00022485"/>
    </source>
</evidence>
<dbReference type="AlphaFoldDB" id="A6UQE5"/>
<dbReference type="PROSITE" id="PS00198">
    <property type="entry name" value="4FE4S_FER_1"/>
    <property type="match status" value="1"/>
</dbReference>
<keyword evidence="3" id="KW-0479">Metal-binding</keyword>
<dbReference type="EMBL" id="CP000742">
    <property type="protein sequence ID" value="ABR54717.1"/>
    <property type="molecule type" value="Genomic_DNA"/>
</dbReference>
<dbReference type="PANTHER" id="PTHR43687:SF6">
    <property type="entry name" value="L-ASPARTATE SEMIALDEHYDE SULFURTRANSFERASE IRON-SULFUR SUBUNIT"/>
    <property type="match status" value="1"/>
</dbReference>
<feature type="domain" description="4Fe-4S ferredoxin-type" evidence="8">
    <location>
        <begin position="87"/>
        <end position="118"/>
    </location>
</feature>
<evidence type="ECO:0000256" key="7">
    <source>
        <dbReference type="ARBA" id="ARBA00023014"/>
    </source>
</evidence>
<evidence type="ECO:0000256" key="3">
    <source>
        <dbReference type="ARBA" id="ARBA00022723"/>
    </source>
</evidence>
<keyword evidence="2" id="KW-0004">4Fe-4S</keyword>
<keyword evidence="1" id="KW-0813">Transport</keyword>
<keyword evidence="4" id="KW-0677">Repeat</keyword>
<keyword evidence="6" id="KW-0408">Iron</keyword>
<dbReference type="PROSITE" id="PS51379">
    <property type="entry name" value="4FE4S_FER_2"/>
    <property type="match status" value="3"/>
</dbReference>
<dbReference type="InterPro" id="IPR050572">
    <property type="entry name" value="Fe-S_Ferredoxin"/>
</dbReference>
<evidence type="ECO:0000256" key="1">
    <source>
        <dbReference type="ARBA" id="ARBA00022448"/>
    </source>
</evidence>
<dbReference type="GeneID" id="5324533"/>
<dbReference type="GO" id="GO:0016491">
    <property type="term" value="F:oxidoreductase activity"/>
    <property type="evidence" value="ECO:0007669"/>
    <property type="project" value="UniProtKB-ARBA"/>
</dbReference>
<dbReference type="InterPro" id="IPR017900">
    <property type="entry name" value="4Fe4S_Fe_S_CS"/>
</dbReference>
<reference evidence="9" key="1">
    <citation type="submission" date="2007-06" db="EMBL/GenBank/DDBJ databases">
        <title>Complete sequence of Methanococcus vannielii SB.</title>
        <authorList>
            <consortium name="US DOE Joint Genome Institute"/>
            <person name="Copeland A."/>
            <person name="Lucas S."/>
            <person name="Lapidus A."/>
            <person name="Barry K."/>
            <person name="Glavina del Rio T."/>
            <person name="Dalin E."/>
            <person name="Tice H."/>
            <person name="Pitluck S."/>
            <person name="Chain P."/>
            <person name="Malfatti S."/>
            <person name="Shin M."/>
            <person name="Vergez L."/>
            <person name="Schmutz J."/>
            <person name="Larimer F."/>
            <person name="Land M."/>
            <person name="Hauser L."/>
            <person name="Kyrpides N."/>
            <person name="Anderson I."/>
            <person name="Sieprawska-Lupa M."/>
            <person name="Whitman W.B."/>
            <person name="Richardson P."/>
        </authorList>
    </citation>
    <scope>NUCLEOTIDE SEQUENCE [LARGE SCALE GENOMIC DNA]</scope>
    <source>
        <strain evidence="9">SB</strain>
    </source>
</reference>
<dbReference type="PANTHER" id="PTHR43687">
    <property type="entry name" value="ADENYLYLSULFATE REDUCTASE, BETA SUBUNIT"/>
    <property type="match status" value="1"/>
</dbReference>
<dbReference type="OrthoDB" id="2837at2157"/>
<evidence type="ECO:0000259" key="8">
    <source>
        <dbReference type="PROSITE" id="PS51379"/>
    </source>
</evidence>
<dbReference type="Proteomes" id="UP000001107">
    <property type="component" value="Chromosome"/>
</dbReference>
<dbReference type="KEGG" id="mvn:Mevan_0811"/>
<dbReference type="HOGENOM" id="CLU_043374_3_3_2"/>
<dbReference type="STRING" id="406327.Mevan_0811"/>
<dbReference type="Pfam" id="PF00037">
    <property type="entry name" value="Fer4"/>
    <property type="match status" value="1"/>
</dbReference>